<gene>
    <name evidence="1" type="ORF">CDL15_Pgr022222</name>
</gene>
<proteinExistence type="predicted"/>
<reference evidence="2" key="1">
    <citation type="journal article" date="2017" name="Plant J.">
        <title>The pomegranate (Punica granatum L.) genome and the genomics of punicalagin biosynthesis.</title>
        <authorList>
            <person name="Qin G."/>
            <person name="Xu C."/>
            <person name="Ming R."/>
            <person name="Tang H."/>
            <person name="Guyot R."/>
            <person name="Kramer E.M."/>
            <person name="Hu Y."/>
            <person name="Yi X."/>
            <person name="Qi Y."/>
            <person name="Xu X."/>
            <person name="Gao Z."/>
            <person name="Pan H."/>
            <person name="Jian J."/>
            <person name="Tian Y."/>
            <person name="Yue Z."/>
            <person name="Xu Y."/>
        </authorList>
    </citation>
    <scope>NUCLEOTIDE SEQUENCE [LARGE SCALE GENOMIC DNA]</scope>
    <source>
        <strain evidence="2">cv. Dabenzi</strain>
    </source>
</reference>
<dbReference type="AlphaFoldDB" id="A0A218WNY6"/>
<protein>
    <submittedName>
        <fullName evidence="1">Uncharacterized protein</fullName>
    </submittedName>
</protein>
<dbReference type="EMBL" id="MTKT01003937">
    <property type="protein sequence ID" value="OWM73951.1"/>
    <property type="molecule type" value="Genomic_DNA"/>
</dbReference>
<name>A0A218WNY6_PUNGR</name>
<accession>A0A218WNY6</accession>
<evidence type="ECO:0000313" key="1">
    <source>
        <dbReference type="EMBL" id="OWM73951.1"/>
    </source>
</evidence>
<sequence length="138" mass="14973">MPAEKRCLSGELVVPVLAEKRYLLGNLVIPVPAKRKCPEVSVALSAHSAAAKAPVIVPNTCDASSSIQHNEARGMQSADLIKGINQFLEDRQTVAELDEEEEGQISAASTEDEWEIATTKKVQLEEKRHQRNASKGVA</sequence>
<organism evidence="1 2">
    <name type="scientific">Punica granatum</name>
    <name type="common">Pomegranate</name>
    <dbReference type="NCBI Taxonomy" id="22663"/>
    <lineage>
        <taxon>Eukaryota</taxon>
        <taxon>Viridiplantae</taxon>
        <taxon>Streptophyta</taxon>
        <taxon>Embryophyta</taxon>
        <taxon>Tracheophyta</taxon>
        <taxon>Spermatophyta</taxon>
        <taxon>Magnoliopsida</taxon>
        <taxon>eudicotyledons</taxon>
        <taxon>Gunneridae</taxon>
        <taxon>Pentapetalae</taxon>
        <taxon>rosids</taxon>
        <taxon>malvids</taxon>
        <taxon>Myrtales</taxon>
        <taxon>Lythraceae</taxon>
        <taxon>Punica</taxon>
    </lineage>
</organism>
<comment type="caution">
    <text evidence="1">The sequence shown here is derived from an EMBL/GenBank/DDBJ whole genome shotgun (WGS) entry which is preliminary data.</text>
</comment>
<evidence type="ECO:0000313" key="2">
    <source>
        <dbReference type="Proteomes" id="UP000197138"/>
    </source>
</evidence>
<dbReference type="Proteomes" id="UP000197138">
    <property type="component" value="Unassembled WGS sequence"/>
</dbReference>